<proteinExistence type="predicted"/>
<reference evidence="1" key="1">
    <citation type="submission" date="2014-09" db="EMBL/GenBank/DDBJ databases">
        <authorList>
            <person name="Magalhaes I.L.F."/>
            <person name="Oliveira U."/>
            <person name="Santos F.R."/>
            <person name="Vidigal T.H.D.A."/>
            <person name="Brescovit A.D."/>
            <person name="Santos A.J."/>
        </authorList>
    </citation>
    <scope>NUCLEOTIDE SEQUENCE</scope>
    <source>
        <tissue evidence="1">Shoot tissue taken approximately 20 cm above the soil surface</tissue>
    </source>
</reference>
<dbReference type="EMBL" id="GBRH01272014">
    <property type="protein sequence ID" value="JAD25881.1"/>
    <property type="molecule type" value="Transcribed_RNA"/>
</dbReference>
<protein>
    <submittedName>
        <fullName evidence="1">Uncharacterized protein</fullName>
    </submittedName>
</protein>
<evidence type="ECO:0000313" key="1">
    <source>
        <dbReference type="EMBL" id="JAD25881.1"/>
    </source>
</evidence>
<accession>A0A0A8YIR8</accession>
<organism evidence="1">
    <name type="scientific">Arundo donax</name>
    <name type="common">Giant reed</name>
    <name type="synonym">Donax arundinaceus</name>
    <dbReference type="NCBI Taxonomy" id="35708"/>
    <lineage>
        <taxon>Eukaryota</taxon>
        <taxon>Viridiplantae</taxon>
        <taxon>Streptophyta</taxon>
        <taxon>Embryophyta</taxon>
        <taxon>Tracheophyta</taxon>
        <taxon>Spermatophyta</taxon>
        <taxon>Magnoliopsida</taxon>
        <taxon>Liliopsida</taxon>
        <taxon>Poales</taxon>
        <taxon>Poaceae</taxon>
        <taxon>PACMAD clade</taxon>
        <taxon>Arundinoideae</taxon>
        <taxon>Arundineae</taxon>
        <taxon>Arundo</taxon>
    </lineage>
</organism>
<dbReference type="AlphaFoldDB" id="A0A0A8YIR8"/>
<name>A0A0A8YIR8_ARUDO</name>
<sequence>MTTNLAYVLLAFCVCHLPSC</sequence>
<reference evidence="1" key="2">
    <citation type="journal article" date="2015" name="Data Brief">
        <title>Shoot transcriptome of the giant reed, Arundo donax.</title>
        <authorList>
            <person name="Barrero R.A."/>
            <person name="Guerrero F.D."/>
            <person name="Moolhuijzen P."/>
            <person name="Goolsby J.A."/>
            <person name="Tidwell J."/>
            <person name="Bellgard S.E."/>
            <person name="Bellgard M.I."/>
        </authorList>
    </citation>
    <scope>NUCLEOTIDE SEQUENCE</scope>
    <source>
        <tissue evidence="1">Shoot tissue taken approximately 20 cm above the soil surface</tissue>
    </source>
</reference>